<keyword evidence="3" id="KW-1185">Reference proteome</keyword>
<feature type="region of interest" description="Disordered" evidence="1">
    <location>
        <begin position="1"/>
        <end position="69"/>
    </location>
</feature>
<feature type="region of interest" description="Disordered" evidence="1">
    <location>
        <begin position="230"/>
        <end position="283"/>
    </location>
</feature>
<feature type="compositionally biased region" description="Basic and acidic residues" evidence="1">
    <location>
        <begin position="324"/>
        <end position="335"/>
    </location>
</feature>
<evidence type="ECO:0000256" key="1">
    <source>
        <dbReference type="SAM" id="MobiDB-lite"/>
    </source>
</evidence>
<protein>
    <submittedName>
        <fullName evidence="2">Uncharacterized protein</fullName>
    </submittedName>
</protein>
<comment type="caution">
    <text evidence="2">The sequence shown here is derived from an EMBL/GenBank/DDBJ whole genome shotgun (WGS) entry which is preliminary data.</text>
</comment>
<feature type="compositionally biased region" description="Polar residues" evidence="1">
    <location>
        <begin position="230"/>
        <end position="241"/>
    </location>
</feature>
<accession>A0A4Z1PCY5</accession>
<feature type="compositionally biased region" description="Polar residues" evidence="1">
    <location>
        <begin position="253"/>
        <end position="265"/>
    </location>
</feature>
<feature type="region of interest" description="Disordered" evidence="1">
    <location>
        <begin position="312"/>
        <end position="388"/>
    </location>
</feature>
<reference evidence="2 3" key="1">
    <citation type="submission" date="2019-04" db="EMBL/GenBank/DDBJ databases">
        <title>High contiguity whole genome sequence and gene annotation resource for two Venturia nashicola isolates.</title>
        <authorList>
            <person name="Prokchorchik M."/>
            <person name="Won K."/>
            <person name="Lee Y."/>
            <person name="Choi E.D."/>
            <person name="Segonzac C."/>
            <person name="Sohn K.H."/>
        </authorList>
    </citation>
    <scope>NUCLEOTIDE SEQUENCE [LARGE SCALE GENOMIC DNA]</scope>
    <source>
        <strain evidence="2 3">PRI2</strain>
    </source>
</reference>
<feature type="region of interest" description="Disordered" evidence="1">
    <location>
        <begin position="118"/>
        <end position="169"/>
    </location>
</feature>
<sequence length="416" mass="46421">MASFGAKIGSTPAKLHRRGHSASCVAFPPLPSTAEGYLTKPEDTRDSPYSNETLDERATSPALNQSGKPLKIKPIIRKLTSEKSNKIDLSRTAAENERLAGLAIYEYSPAARSASDLTFTPVNGRSRHNRTMSNNSQFSTTSGAHQRPTAPYAHPMRQTPRPYTPPTSKSYTTFVLGGSVGSDEAMDIMSDDEYHHRQRMFDYNRRSESLASVPAHPPALHIHTSSSLTRLNNRSQSSLGTRSRGDTLRSLDSLGTPSSRTSMDKTVNFLRPGKHEDDPASRAASIRAARIAYNEKEEAKALRAEKEVMRQLERERKKHNKPRRMSDTMDKDARSRSNSGNEKQEFVTKAYNDYNPAHSRSLPALVSTANSGGRTRAYTKSSNRSSRRSAKSSWQGFLAWFRTRLLRLGKRLHMSH</sequence>
<dbReference type="AlphaFoldDB" id="A0A4Z1PCY5"/>
<dbReference type="Proteomes" id="UP000298493">
    <property type="component" value="Unassembled WGS sequence"/>
</dbReference>
<evidence type="ECO:0000313" key="3">
    <source>
        <dbReference type="Proteomes" id="UP000298493"/>
    </source>
</evidence>
<organism evidence="2 3">
    <name type="scientific">Venturia nashicola</name>
    <dbReference type="NCBI Taxonomy" id="86259"/>
    <lineage>
        <taxon>Eukaryota</taxon>
        <taxon>Fungi</taxon>
        <taxon>Dikarya</taxon>
        <taxon>Ascomycota</taxon>
        <taxon>Pezizomycotina</taxon>
        <taxon>Dothideomycetes</taxon>
        <taxon>Pleosporomycetidae</taxon>
        <taxon>Venturiales</taxon>
        <taxon>Venturiaceae</taxon>
        <taxon>Venturia</taxon>
    </lineage>
</organism>
<feature type="compositionally biased region" description="Polar residues" evidence="1">
    <location>
        <begin position="131"/>
        <end position="144"/>
    </location>
</feature>
<gene>
    <name evidence="2" type="ORF">E6O75_ATG01153</name>
</gene>
<dbReference type="EMBL" id="SNSC02000002">
    <property type="protein sequence ID" value="TID26660.1"/>
    <property type="molecule type" value="Genomic_DNA"/>
</dbReference>
<proteinExistence type="predicted"/>
<name>A0A4Z1PCY5_9PEZI</name>
<evidence type="ECO:0000313" key="2">
    <source>
        <dbReference type="EMBL" id="TID26660.1"/>
    </source>
</evidence>